<name>A0A0S6W6H0_VECG1</name>
<dbReference type="NCBIfam" id="NF037970">
    <property type="entry name" value="vanZ_1"/>
    <property type="match status" value="1"/>
</dbReference>
<gene>
    <name evidence="2" type="ORF">U27_02064</name>
</gene>
<feature type="transmembrane region" description="Helical" evidence="1">
    <location>
        <begin position="328"/>
        <end position="345"/>
    </location>
</feature>
<dbReference type="AlphaFoldDB" id="A0A0S6W6H0"/>
<keyword evidence="3" id="KW-1185">Reference proteome</keyword>
<organism evidence="2">
    <name type="scientific">Vecturithrix granuli</name>
    <dbReference type="NCBI Taxonomy" id="1499967"/>
    <lineage>
        <taxon>Bacteria</taxon>
        <taxon>Candidatus Moduliflexota</taxon>
        <taxon>Candidatus Vecturitrichia</taxon>
        <taxon>Candidatus Vecturitrichales</taxon>
        <taxon>Candidatus Vecturitrichaceae</taxon>
        <taxon>Candidatus Vecturithrix</taxon>
    </lineage>
</organism>
<evidence type="ECO:0000256" key="1">
    <source>
        <dbReference type="SAM" id="Phobius"/>
    </source>
</evidence>
<dbReference type="PANTHER" id="PTHR28008:SF1">
    <property type="entry name" value="DOMAIN PROTEIN, PUTATIVE (AFU_ORTHOLOGUE AFUA_3G10980)-RELATED"/>
    <property type="match status" value="1"/>
</dbReference>
<feature type="transmembrane region" description="Helical" evidence="1">
    <location>
        <begin position="35"/>
        <end position="55"/>
    </location>
</feature>
<reference evidence="2" key="1">
    <citation type="journal article" date="2015" name="PeerJ">
        <title>First genomic representation of candidate bacterial phylum KSB3 points to enhanced environmental sensing as a trigger of wastewater bulking.</title>
        <authorList>
            <person name="Sekiguchi Y."/>
            <person name="Ohashi A."/>
            <person name="Parks D.H."/>
            <person name="Yamauchi T."/>
            <person name="Tyson G.W."/>
            <person name="Hugenholtz P."/>
        </authorList>
    </citation>
    <scope>NUCLEOTIDE SEQUENCE [LARGE SCALE GENOMIC DNA]</scope>
</reference>
<dbReference type="STRING" id="1499967.U27_02064"/>
<evidence type="ECO:0000313" key="3">
    <source>
        <dbReference type="Proteomes" id="UP000030661"/>
    </source>
</evidence>
<evidence type="ECO:0008006" key="4">
    <source>
        <dbReference type="Google" id="ProtNLM"/>
    </source>
</evidence>
<dbReference type="HOGENOM" id="CLU_749378_0_0_0"/>
<keyword evidence="1" id="KW-0812">Transmembrane</keyword>
<sequence>MDIAIHVAAAAVTCQAALYLDARTPDPSLSARRPYLFGTGCFALGILSHLALDTIPHCNMLYSIGNSLLPDFFPESLWKLLKVGICIPPLILWFLFLARDHPKFVLAALAGGLYPDFEKGAYLATLLPRSFVLFPFHSYSYSSSGWEVKYRHVLIVAEIGLLSGLLALMHWFGQKHRTQHPGPNSSFKAWYREIRLHLRSFAGTILEKTVCRFSVQQLTIIYFFSLITIFVLSDTGWPQHVQTELYMYVPQVWGKHLPSRLPYDDKIAHFLMMGMLALLANLSLHISAFKIPRMNILKGSVFVLTFATLEEGSQLFFSARTFSWGDLMASYLGVICADVLLRYLIHHRQVAEKRLPTILAKMVYQQSQQ</sequence>
<dbReference type="Proteomes" id="UP000030661">
    <property type="component" value="Unassembled WGS sequence"/>
</dbReference>
<keyword evidence="1" id="KW-1133">Transmembrane helix</keyword>
<accession>A0A0S6W6H0</accession>
<evidence type="ECO:0000313" key="2">
    <source>
        <dbReference type="EMBL" id="GAK55232.1"/>
    </source>
</evidence>
<feature type="transmembrane region" description="Helical" evidence="1">
    <location>
        <begin position="267"/>
        <end position="284"/>
    </location>
</feature>
<feature type="transmembrane region" description="Helical" evidence="1">
    <location>
        <begin position="76"/>
        <end position="96"/>
    </location>
</feature>
<feature type="transmembrane region" description="Helical" evidence="1">
    <location>
        <begin position="296"/>
        <end position="316"/>
    </location>
</feature>
<feature type="transmembrane region" description="Helical" evidence="1">
    <location>
        <begin position="150"/>
        <end position="172"/>
    </location>
</feature>
<keyword evidence="1" id="KW-0472">Membrane</keyword>
<proteinExistence type="predicted"/>
<feature type="transmembrane region" description="Helical" evidence="1">
    <location>
        <begin position="218"/>
        <end position="237"/>
    </location>
</feature>
<protein>
    <recommendedName>
        <fullName evidence="4">VanZ-like domain-containing protein</fullName>
    </recommendedName>
</protein>
<dbReference type="EMBL" id="DF820463">
    <property type="protein sequence ID" value="GAK55232.1"/>
    <property type="molecule type" value="Genomic_DNA"/>
</dbReference>
<dbReference type="PANTHER" id="PTHR28008">
    <property type="entry name" value="DOMAIN PROTEIN, PUTATIVE (AFU_ORTHOLOGUE AFUA_3G10980)-RELATED"/>
    <property type="match status" value="1"/>
</dbReference>